<feature type="compositionally biased region" description="Acidic residues" evidence="1">
    <location>
        <begin position="351"/>
        <end position="360"/>
    </location>
</feature>
<evidence type="ECO:0000313" key="3">
    <source>
        <dbReference type="EMBL" id="MEL1263055.1"/>
    </source>
</evidence>
<reference evidence="3 4" key="1">
    <citation type="submission" date="2024-04" db="EMBL/GenBank/DDBJ databases">
        <title>Draft genome sequence of Pseudoxanthomonas putridarboris WD12.</title>
        <authorList>
            <person name="Oh J."/>
        </authorList>
    </citation>
    <scope>NUCLEOTIDE SEQUENCE [LARGE SCALE GENOMIC DNA]</scope>
    <source>
        <strain evidence="3 4">WD12</strain>
    </source>
</reference>
<dbReference type="RefSeq" id="WP_341724253.1">
    <property type="nucleotide sequence ID" value="NZ_JBBWWT010000001.1"/>
</dbReference>
<gene>
    <name evidence="3" type="ORF">AAD027_01525</name>
</gene>
<keyword evidence="2" id="KW-0472">Membrane</keyword>
<accession>A0ABU9IVT2</accession>
<dbReference type="Proteomes" id="UP001459204">
    <property type="component" value="Unassembled WGS sequence"/>
</dbReference>
<organism evidence="3 4">
    <name type="scientific">Pseudoxanthomonas putridarboris</name>
    <dbReference type="NCBI Taxonomy" id="752605"/>
    <lineage>
        <taxon>Bacteria</taxon>
        <taxon>Pseudomonadati</taxon>
        <taxon>Pseudomonadota</taxon>
        <taxon>Gammaproteobacteria</taxon>
        <taxon>Lysobacterales</taxon>
        <taxon>Lysobacteraceae</taxon>
        <taxon>Pseudoxanthomonas</taxon>
    </lineage>
</organism>
<feature type="transmembrane region" description="Helical" evidence="2">
    <location>
        <begin position="158"/>
        <end position="178"/>
    </location>
</feature>
<name>A0ABU9IVT2_9GAMM</name>
<feature type="compositionally biased region" description="Basic and acidic residues" evidence="1">
    <location>
        <begin position="456"/>
        <end position="469"/>
    </location>
</feature>
<feature type="compositionally biased region" description="Low complexity" evidence="1">
    <location>
        <begin position="312"/>
        <end position="332"/>
    </location>
</feature>
<evidence type="ECO:0000256" key="2">
    <source>
        <dbReference type="SAM" id="Phobius"/>
    </source>
</evidence>
<feature type="compositionally biased region" description="Polar residues" evidence="1">
    <location>
        <begin position="432"/>
        <end position="448"/>
    </location>
</feature>
<feature type="transmembrane region" description="Helical" evidence="2">
    <location>
        <begin position="36"/>
        <end position="57"/>
    </location>
</feature>
<keyword evidence="4" id="KW-1185">Reference proteome</keyword>
<protein>
    <submittedName>
        <fullName evidence="3">Uncharacterized protein</fullName>
    </submittedName>
</protein>
<feature type="compositionally biased region" description="Polar residues" evidence="1">
    <location>
        <begin position="190"/>
        <end position="204"/>
    </location>
</feature>
<keyword evidence="2" id="KW-1133">Transmembrane helix</keyword>
<evidence type="ECO:0000313" key="4">
    <source>
        <dbReference type="Proteomes" id="UP001459204"/>
    </source>
</evidence>
<comment type="caution">
    <text evidence="3">The sequence shown here is derived from an EMBL/GenBank/DDBJ whole genome shotgun (WGS) entry which is preliminary data.</text>
</comment>
<evidence type="ECO:0000256" key="1">
    <source>
        <dbReference type="SAM" id="MobiDB-lite"/>
    </source>
</evidence>
<sequence length="495" mass="51742">MKSQVQSRLDILVARANAAQRRWCLRSELRQATENALAWLGAGPLVILAARLAGVLGPQEPGLVLLLCSLLAGPGLYIAVRLASAWWLPRKGSRLSRLALFDAQLCTQERIVTADDFVGTGDLSGFKRAAVEDAEAVLETALRTKLTGGYGDRWRLRWVSYAGVAVAAGLCLALILAARMDITEAPGQGRSRSTETIAAQTTGPSDEKSRTQLARGQAEIERKPTSRQSPSARVSPNTPASASAEKGARGASGNSASSAEARSAASATSSEGNASQAAASASAPEAEKAKDARPGSQPPKKPNGPSKGTGQSGVAQAGAQGANSPASSSPAALDKPPQIATVSTPLGNDPDASDEEPENEREEKSSGVSTVSPRENKAAVDRNASTTVPVNPEASVRANGRSGAGGVKKTRGVPSMILGVPIPDRVRGMPSPGNSTITRESTKPSTEALSPIEAQQQRERERPAGDIEHPTLLPWMQMMIRDYFNPETSRSPETN</sequence>
<keyword evidence="2" id="KW-0812">Transmembrane</keyword>
<proteinExistence type="predicted"/>
<dbReference type="EMBL" id="JBBWWT010000001">
    <property type="protein sequence ID" value="MEL1263055.1"/>
    <property type="molecule type" value="Genomic_DNA"/>
</dbReference>
<feature type="compositionally biased region" description="Polar residues" evidence="1">
    <location>
        <begin position="226"/>
        <end position="241"/>
    </location>
</feature>
<feature type="region of interest" description="Disordered" evidence="1">
    <location>
        <begin position="186"/>
        <end position="473"/>
    </location>
</feature>
<feature type="compositionally biased region" description="Low complexity" evidence="1">
    <location>
        <begin position="249"/>
        <end position="284"/>
    </location>
</feature>
<feature type="transmembrane region" description="Helical" evidence="2">
    <location>
        <begin position="63"/>
        <end position="88"/>
    </location>
</feature>